<dbReference type="AlphaFoldDB" id="A0A644TXI3"/>
<evidence type="ECO:0000259" key="2">
    <source>
        <dbReference type="Pfam" id="PF00899"/>
    </source>
</evidence>
<feature type="compositionally biased region" description="Basic and acidic residues" evidence="1">
    <location>
        <begin position="205"/>
        <end position="215"/>
    </location>
</feature>
<reference evidence="3" key="1">
    <citation type="submission" date="2019-08" db="EMBL/GenBank/DDBJ databases">
        <authorList>
            <person name="Kucharzyk K."/>
            <person name="Murdoch R.W."/>
            <person name="Higgins S."/>
            <person name="Loffler F."/>
        </authorList>
    </citation>
    <scope>NUCLEOTIDE SEQUENCE</scope>
</reference>
<feature type="region of interest" description="Disordered" evidence="1">
    <location>
        <begin position="194"/>
        <end position="249"/>
    </location>
</feature>
<dbReference type="PANTHER" id="PTHR43267:SF1">
    <property type="entry name" value="TRNA THREONYLCARBAMOYLADENOSINE DEHYDRATASE"/>
    <property type="match status" value="1"/>
</dbReference>
<protein>
    <recommendedName>
        <fullName evidence="2">THIF-type NAD/FAD binding fold domain-containing protein</fullName>
    </recommendedName>
</protein>
<dbReference type="Pfam" id="PF00899">
    <property type="entry name" value="ThiF"/>
    <property type="match status" value="1"/>
</dbReference>
<dbReference type="GO" id="GO:0061503">
    <property type="term" value="F:tRNA threonylcarbamoyladenosine dehydratase"/>
    <property type="evidence" value="ECO:0007669"/>
    <property type="project" value="TreeGrafter"/>
</dbReference>
<dbReference type="PANTHER" id="PTHR43267">
    <property type="entry name" value="TRNA THREONYLCARBAMOYLADENOSINE DEHYDRATASE"/>
    <property type="match status" value="1"/>
</dbReference>
<dbReference type="InterPro" id="IPR045886">
    <property type="entry name" value="ThiF/MoeB/HesA"/>
</dbReference>
<comment type="caution">
    <text evidence="3">The sequence shown here is derived from an EMBL/GenBank/DDBJ whole genome shotgun (WGS) entry which is preliminary data.</text>
</comment>
<dbReference type="EMBL" id="VSSQ01000055">
    <property type="protein sequence ID" value="MPL70912.1"/>
    <property type="molecule type" value="Genomic_DNA"/>
</dbReference>
<evidence type="ECO:0000313" key="3">
    <source>
        <dbReference type="EMBL" id="MPL70912.1"/>
    </source>
</evidence>
<dbReference type="GO" id="GO:0061504">
    <property type="term" value="P:cyclic threonylcarbamoyladenosine biosynthetic process"/>
    <property type="evidence" value="ECO:0007669"/>
    <property type="project" value="TreeGrafter"/>
</dbReference>
<organism evidence="3">
    <name type="scientific">bioreactor metagenome</name>
    <dbReference type="NCBI Taxonomy" id="1076179"/>
    <lineage>
        <taxon>unclassified sequences</taxon>
        <taxon>metagenomes</taxon>
        <taxon>ecological metagenomes</taxon>
    </lineage>
</organism>
<dbReference type="GO" id="GO:0008641">
    <property type="term" value="F:ubiquitin-like modifier activating enzyme activity"/>
    <property type="evidence" value="ECO:0007669"/>
    <property type="project" value="InterPro"/>
</dbReference>
<name>A0A644TXI3_9ZZZZ</name>
<dbReference type="Gene3D" id="3.40.50.720">
    <property type="entry name" value="NAD(P)-binding Rossmann-like Domain"/>
    <property type="match status" value="1"/>
</dbReference>
<feature type="domain" description="THIF-type NAD/FAD binding fold" evidence="2">
    <location>
        <begin position="11"/>
        <end position="147"/>
    </location>
</feature>
<gene>
    <name evidence="3" type="ORF">SDC9_16674</name>
</gene>
<dbReference type="InterPro" id="IPR035985">
    <property type="entry name" value="Ubiquitin-activating_enz"/>
</dbReference>
<sequence>MYNDFRDRTAILLGDPGMKTLEAASVAVYGLGGVGAACAMDLARVGVGRLYVVDFDRVEESNLNRLYFGYKENVGLAKTEAFARLARSVNPFIKIEERRIFFSGNDAAKIIDTESAYHADCVDSLNAKANLVAALCAGGQSFISSMGTAGRLEPEGLKLGDIWESKGCPLAKSLRTRLKHMGVTAHFPVVWSDEPPVKPVQRNASKGDLDARGDDTGAASAKRGGEESGYGEEPAARPRGRPRLVQGSGPFVPQAAGHIMAAWIVRRIIADAADKR</sequence>
<accession>A0A644TXI3</accession>
<proteinExistence type="predicted"/>
<evidence type="ECO:0000256" key="1">
    <source>
        <dbReference type="SAM" id="MobiDB-lite"/>
    </source>
</evidence>
<dbReference type="SUPFAM" id="SSF69572">
    <property type="entry name" value="Activating enzymes of the ubiquitin-like proteins"/>
    <property type="match status" value="1"/>
</dbReference>
<dbReference type="InterPro" id="IPR000594">
    <property type="entry name" value="ThiF_NAD_FAD-bd"/>
</dbReference>